<evidence type="ECO:0000259" key="2">
    <source>
        <dbReference type="Pfam" id="PF26223"/>
    </source>
</evidence>
<dbReference type="RefSeq" id="WP_095646190.1">
    <property type="nucleotide sequence ID" value="NZ_LMVP01000555.1"/>
</dbReference>
<reference evidence="3 4" key="1">
    <citation type="journal article" date="2017" name="BMC Genomics">
        <title>Genomic analysis of methanogenic archaea reveals a shift towards energy conservation.</title>
        <authorList>
            <person name="Gilmore S.P."/>
            <person name="Henske J.K."/>
            <person name="Sexton J.A."/>
            <person name="Solomon K.V."/>
            <person name="Seppala S."/>
            <person name="Yoo J.I."/>
            <person name="Huyett L.M."/>
            <person name="Pressman A."/>
            <person name="Cogan J.Z."/>
            <person name="Kivenson V."/>
            <person name="Peng X."/>
            <person name="Tan Y."/>
            <person name="Valentine D.L."/>
            <person name="O'Malley M.A."/>
        </authorList>
    </citation>
    <scope>NUCLEOTIDE SEQUENCE [LARGE SCALE GENOMIC DNA]</scope>
    <source>
        <strain evidence="3 4">MC-15</strain>
    </source>
</reference>
<sequence>MSLADGVKLSLVAATCTLVLVIIPENIFHIELDFASKYSPIWIFIFYLFLKDETKNNILPWYFLMIYTTAGILILEAINSFNSTI</sequence>
<keyword evidence="1" id="KW-1133">Transmembrane helix</keyword>
<keyword evidence="4" id="KW-1185">Reference proteome</keyword>
<accession>A0A2A2HMR1</accession>
<dbReference type="AlphaFoldDB" id="A0A2A2HMR1"/>
<keyword evidence="1" id="KW-0472">Membrane</keyword>
<proteinExistence type="predicted"/>
<name>A0A2A2HMR1_9EURY</name>
<evidence type="ECO:0000256" key="1">
    <source>
        <dbReference type="SAM" id="Phobius"/>
    </source>
</evidence>
<dbReference type="Pfam" id="PF26223">
    <property type="entry name" value="DUF8049"/>
    <property type="match status" value="1"/>
</dbReference>
<dbReference type="InterPro" id="IPR058362">
    <property type="entry name" value="DUF8049"/>
</dbReference>
<dbReference type="OrthoDB" id="135469at2157"/>
<organism evidence="3 4">
    <name type="scientific">Methanosarcina spelaei</name>
    <dbReference type="NCBI Taxonomy" id="1036679"/>
    <lineage>
        <taxon>Archaea</taxon>
        <taxon>Methanobacteriati</taxon>
        <taxon>Methanobacteriota</taxon>
        <taxon>Stenosarchaea group</taxon>
        <taxon>Methanomicrobia</taxon>
        <taxon>Methanosarcinales</taxon>
        <taxon>Methanosarcinaceae</taxon>
        <taxon>Methanosarcina</taxon>
    </lineage>
</organism>
<protein>
    <recommendedName>
        <fullName evidence="2">DUF8049 domain-containing protein</fullName>
    </recommendedName>
</protein>
<feature type="transmembrane region" description="Helical" evidence="1">
    <location>
        <begin position="62"/>
        <end position="81"/>
    </location>
</feature>
<dbReference type="EMBL" id="LMVP01000555">
    <property type="protein sequence ID" value="PAV10546.1"/>
    <property type="molecule type" value="Genomic_DNA"/>
</dbReference>
<keyword evidence="1" id="KW-0812">Transmembrane</keyword>
<evidence type="ECO:0000313" key="3">
    <source>
        <dbReference type="EMBL" id="PAV10546.1"/>
    </source>
</evidence>
<evidence type="ECO:0000313" key="4">
    <source>
        <dbReference type="Proteomes" id="UP000218164"/>
    </source>
</evidence>
<gene>
    <name evidence="3" type="ORF">ASJ81_13270</name>
</gene>
<feature type="domain" description="DUF8049" evidence="2">
    <location>
        <begin position="3"/>
        <end position="77"/>
    </location>
</feature>
<comment type="caution">
    <text evidence="3">The sequence shown here is derived from an EMBL/GenBank/DDBJ whole genome shotgun (WGS) entry which is preliminary data.</text>
</comment>
<dbReference type="Proteomes" id="UP000218164">
    <property type="component" value="Unassembled WGS sequence"/>
</dbReference>